<accession>A0A377ZTW7</accession>
<dbReference type="EC" id="1.17.1.9" evidence="6"/>
<proteinExistence type="inferred from homology"/>
<name>A0A377ZTW7_KLEPN</name>
<keyword evidence="5 6" id="KW-0560">Oxidoreductase</keyword>
<dbReference type="PANTHER" id="PTHR43598">
    <property type="entry name" value="TUNGSTEN-CONTAINING FORMYLMETHANOFURAN DEHYDROGENASE 2 SUBUNIT B"/>
    <property type="match status" value="1"/>
</dbReference>
<gene>
    <name evidence="6" type="primary">fdoG_2</name>
    <name evidence="6" type="ORF">NCTC204_01859</name>
</gene>
<evidence type="ECO:0000256" key="1">
    <source>
        <dbReference type="ARBA" id="ARBA00001966"/>
    </source>
</evidence>
<comment type="similarity">
    <text evidence="3">Belongs to the prokaryotic molybdopterin-containing oxidoreductase family.</text>
</comment>
<dbReference type="PANTHER" id="PTHR43598:SF1">
    <property type="entry name" value="FORMATE DEHYDROGENASE-O MAJOR SUBUNIT"/>
    <property type="match status" value="1"/>
</dbReference>
<reference evidence="6 7" key="1">
    <citation type="submission" date="2018-06" db="EMBL/GenBank/DDBJ databases">
        <authorList>
            <consortium name="Pathogen Informatics"/>
            <person name="Doyle S."/>
        </authorList>
    </citation>
    <scope>NUCLEOTIDE SEQUENCE [LARGE SCALE GENOMIC DNA]</scope>
    <source>
        <strain evidence="6 7">NCTC204</strain>
    </source>
</reference>
<dbReference type="GO" id="GO:0051539">
    <property type="term" value="F:4 iron, 4 sulfur cluster binding"/>
    <property type="evidence" value="ECO:0007669"/>
    <property type="project" value="UniProtKB-KW"/>
</dbReference>
<comment type="cofactor">
    <cofactor evidence="1">
        <name>[4Fe-4S] cluster</name>
        <dbReference type="ChEBI" id="CHEBI:49883"/>
    </cofactor>
</comment>
<dbReference type="GO" id="GO:0030151">
    <property type="term" value="F:molybdenum ion binding"/>
    <property type="evidence" value="ECO:0007669"/>
    <property type="project" value="TreeGrafter"/>
</dbReference>
<keyword evidence="4" id="KW-0408">Iron</keyword>
<dbReference type="GO" id="GO:0009055">
    <property type="term" value="F:electron transfer activity"/>
    <property type="evidence" value="ECO:0007669"/>
    <property type="project" value="TreeGrafter"/>
</dbReference>
<keyword evidence="4" id="KW-0479">Metal-binding</keyword>
<dbReference type="Proteomes" id="UP000255192">
    <property type="component" value="Unassembled WGS sequence"/>
</dbReference>
<dbReference type="EMBL" id="UGMD01000002">
    <property type="protein sequence ID" value="STU85393.1"/>
    <property type="molecule type" value="Genomic_DNA"/>
</dbReference>
<sequence length="134" mass="15492">MADFYTPIRSGTDITFLSGVILYLLNNEKFNREYTEAYTNASLIVREDYSFDDGLFSGYDAEKRQYDKTSWNYELDENGFAKRDTTLQHPRCVWNLLKQHVSRYTPDVVENICGTPKADFLKVCEYIAETSAPG</sequence>
<evidence type="ECO:0000313" key="6">
    <source>
        <dbReference type="EMBL" id="STU85393.1"/>
    </source>
</evidence>
<evidence type="ECO:0000256" key="4">
    <source>
        <dbReference type="ARBA" id="ARBA00022485"/>
    </source>
</evidence>
<comment type="subcellular location">
    <subcellularLocation>
        <location evidence="2">Cell envelope</location>
    </subcellularLocation>
</comment>
<dbReference type="SUPFAM" id="SSF53706">
    <property type="entry name" value="Formate dehydrogenase/DMSO reductase, domains 1-3"/>
    <property type="match status" value="1"/>
</dbReference>
<organism evidence="6 7">
    <name type="scientific">Klebsiella pneumoniae</name>
    <dbReference type="NCBI Taxonomy" id="573"/>
    <lineage>
        <taxon>Bacteria</taxon>
        <taxon>Pseudomonadati</taxon>
        <taxon>Pseudomonadota</taxon>
        <taxon>Gammaproteobacteria</taxon>
        <taxon>Enterobacterales</taxon>
        <taxon>Enterobacteriaceae</taxon>
        <taxon>Klebsiella/Raoultella group</taxon>
        <taxon>Klebsiella</taxon>
        <taxon>Klebsiella pneumoniae complex</taxon>
    </lineage>
</organism>
<evidence type="ECO:0000313" key="7">
    <source>
        <dbReference type="Proteomes" id="UP000255192"/>
    </source>
</evidence>
<dbReference type="GO" id="GO:0009061">
    <property type="term" value="P:anaerobic respiration"/>
    <property type="evidence" value="ECO:0007669"/>
    <property type="project" value="TreeGrafter"/>
</dbReference>
<dbReference type="AlphaFoldDB" id="A0A377ZTW7"/>
<evidence type="ECO:0000256" key="3">
    <source>
        <dbReference type="ARBA" id="ARBA00010312"/>
    </source>
</evidence>
<dbReference type="Gene3D" id="3.40.228.10">
    <property type="entry name" value="Dimethylsulfoxide Reductase, domain 2"/>
    <property type="match status" value="1"/>
</dbReference>
<dbReference type="GO" id="GO:0008863">
    <property type="term" value="F:formate dehydrogenase (NAD+) activity"/>
    <property type="evidence" value="ECO:0007669"/>
    <property type="project" value="UniProtKB-EC"/>
</dbReference>
<evidence type="ECO:0000256" key="2">
    <source>
        <dbReference type="ARBA" id="ARBA00004196"/>
    </source>
</evidence>
<evidence type="ECO:0000256" key="5">
    <source>
        <dbReference type="ARBA" id="ARBA00023002"/>
    </source>
</evidence>
<keyword evidence="4" id="KW-0411">Iron-sulfur</keyword>
<dbReference type="GO" id="GO:0030313">
    <property type="term" value="C:cell envelope"/>
    <property type="evidence" value="ECO:0007669"/>
    <property type="project" value="UniProtKB-SubCell"/>
</dbReference>
<protein>
    <submittedName>
        <fullName evidence="6">Formate dehydrogenase-O, major subunit, selenocysteine-containing</fullName>
        <ecNumber evidence="6">1.17.1.9</ecNumber>
    </submittedName>
</protein>
<keyword evidence="4" id="KW-0004">4Fe-4S</keyword>